<dbReference type="Pfam" id="PF01547">
    <property type="entry name" value="SBP_bac_1"/>
    <property type="match status" value="1"/>
</dbReference>
<dbReference type="SUPFAM" id="SSF53850">
    <property type="entry name" value="Periplasmic binding protein-like II"/>
    <property type="match status" value="1"/>
</dbReference>
<proteinExistence type="predicted"/>
<evidence type="ECO:0000256" key="1">
    <source>
        <dbReference type="SAM" id="SignalP"/>
    </source>
</evidence>
<evidence type="ECO:0000313" key="2">
    <source>
        <dbReference type="EMBL" id="TIH34305.1"/>
    </source>
</evidence>
<feature type="signal peptide" evidence="1">
    <location>
        <begin position="1"/>
        <end position="23"/>
    </location>
</feature>
<dbReference type="Gene3D" id="3.40.190.10">
    <property type="entry name" value="Periplasmic binding protein-like II"/>
    <property type="match status" value="2"/>
</dbReference>
<reference evidence="2 3" key="1">
    <citation type="journal article" date="2019" name="Microorganisms">
        <title>Systematic Affiliation and Genome Analysis of Subtercola vilae DB165(T) with Particular Emphasis on Cold Adaptation of an Isolate from a High-Altitude Cold Volcano Lake.</title>
        <authorList>
            <person name="Villalobos A.S."/>
            <person name="Wiese J."/>
            <person name="Imhoff J.F."/>
            <person name="Dorador C."/>
            <person name="Keller A."/>
            <person name="Hentschel U."/>
        </authorList>
    </citation>
    <scope>NUCLEOTIDE SEQUENCE [LARGE SCALE GENOMIC DNA]</scope>
    <source>
        <strain evidence="2 3">DB165</strain>
    </source>
</reference>
<dbReference type="PANTHER" id="PTHR43649">
    <property type="entry name" value="ARABINOSE-BINDING PROTEIN-RELATED"/>
    <property type="match status" value="1"/>
</dbReference>
<dbReference type="PANTHER" id="PTHR43649:SF14">
    <property type="entry name" value="BLR3389 PROTEIN"/>
    <property type="match status" value="1"/>
</dbReference>
<dbReference type="EMBL" id="QYRT01000028">
    <property type="protein sequence ID" value="TIH34305.1"/>
    <property type="molecule type" value="Genomic_DNA"/>
</dbReference>
<accession>A0A4T2BRJ9</accession>
<gene>
    <name evidence="2" type="ORF">D4765_13420</name>
</gene>
<dbReference type="PROSITE" id="PS51257">
    <property type="entry name" value="PROKAR_LIPOPROTEIN"/>
    <property type="match status" value="1"/>
</dbReference>
<comment type="caution">
    <text evidence="2">The sequence shown here is derived from an EMBL/GenBank/DDBJ whole genome shotgun (WGS) entry which is preliminary data.</text>
</comment>
<evidence type="ECO:0000313" key="3">
    <source>
        <dbReference type="Proteomes" id="UP000306192"/>
    </source>
</evidence>
<keyword evidence="3" id="KW-1185">Reference proteome</keyword>
<keyword evidence="1" id="KW-0732">Signal</keyword>
<dbReference type="Proteomes" id="UP000306192">
    <property type="component" value="Unassembled WGS sequence"/>
</dbReference>
<sequence>MRYKAVGALAASTLLVLGLAACSNDTGGSSANGKTTLTWASTTSEKPAVDAIVAAYEKANPDVTITTTTSDTDNYQTTLRTQLSSGTAPDVFFVWPGDGNPMAMTVVQKAGLIADLSNEPFAANIPAGIKPVSQIGGKTYIAPVTFSGIGATYNTTALKAANLTEPTTWTELLKFCGDAKAIGKAAFALAGGTPWNTQLIPYALTPTLVYGPTPTFAADMSAGKVTFATSAWKTALDKYKQMQDSGCFQDGDLGTAYEDALKLVSTGDAFASVQVNSSITAMQQAAPSGTTFSFDPLPANDDATSTRMAGAAGASYGVNASSKVKDAAIKFVDYLASADGTAVYSTAAAGIPAIPISTFKVDPALENFVKYQTAGKTDPFMDQLWPNSKVQQVHFEVLQQLLAGSLSSTDALKQMDAAYAEGEG</sequence>
<feature type="chain" id="PRO_5038795228" evidence="1">
    <location>
        <begin position="24"/>
        <end position="424"/>
    </location>
</feature>
<dbReference type="InterPro" id="IPR050490">
    <property type="entry name" value="Bact_solute-bd_prot1"/>
</dbReference>
<protein>
    <submittedName>
        <fullName evidence="2">Extracellular solute-binding protein</fullName>
    </submittedName>
</protein>
<dbReference type="RefSeq" id="WP_136642803.1">
    <property type="nucleotide sequence ID" value="NZ_QYRT01000028.1"/>
</dbReference>
<dbReference type="OrthoDB" id="3256840at2"/>
<dbReference type="InterPro" id="IPR006059">
    <property type="entry name" value="SBP"/>
</dbReference>
<name>A0A4T2BRJ9_9MICO</name>
<organism evidence="2 3">
    <name type="scientific">Subtercola vilae</name>
    <dbReference type="NCBI Taxonomy" id="2056433"/>
    <lineage>
        <taxon>Bacteria</taxon>
        <taxon>Bacillati</taxon>
        <taxon>Actinomycetota</taxon>
        <taxon>Actinomycetes</taxon>
        <taxon>Micrococcales</taxon>
        <taxon>Microbacteriaceae</taxon>
        <taxon>Subtercola</taxon>
    </lineage>
</organism>
<dbReference type="AlphaFoldDB" id="A0A4T2BRJ9"/>